<evidence type="ECO:0000313" key="2">
    <source>
        <dbReference type="EMBL" id="AAM54864.2"/>
    </source>
</evidence>
<dbReference type="HOGENOM" id="CLU_1884084_0_0_5"/>
<dbReference type="AlphaFoldDB" id="Q8KL86"/>
<sequence>MIKMSTQYRRPLLTFYLAEPPAIEARGKDFSDSSREYAQRDAALVDPLFREVRARQEMVRDEPFVRVTLAPAVRDLPVHLVRRLESQSIDDRPPPLRRRDTHQVALTWTATARAGAPNTGGAFHRTQSTLPSKERPVP</sequence>
<feature type="region of interest" description="Disordered" evidence="1">
    <location>
        <begin position="111"/>
        <end position="138"/>
    </location>
</feature>
<protein>
    <submittedName>
        <fullName evidence="2">Hypothetical conserved protein</fullName>
    </submittedName>
</protein>
<accession>Q8KL86</accession>
<keyword evidence="2" id="KW-0614">Plasmid</keyword>
<dbReference type="KEGG" id="ret:RHE_PD00187"/>
<evidence type="ECO:0000313" key="3">
    <source>
        <dbReference type="Proteomes" id="UP000001936"/>
    </source>
</evidence>
<dbReference type="EMBL" id="U80928">
    <property type="protein sequence ID" value="AAM54864.2"/>
    <property type="molecule type" value="Genomic_DNA"/>
</dbReference>
<keyword evidence="3" id="KW-1185">Reference proteome</keyword>
<name>Q8KL86_RHIEC</name>
<proteinExistence type="predicted"/>
<geneLocation type="plasmid" evidence="2 3">
    <name>p42d</name>
</geneLocation>
<gene>
    <name evidence="2" type="ordered locus">RHE_PD00187</name>
</gene>
<evidence type="ECO:0000256" key="1">
    <source>
        <dbReference type="SAM" id="MobiDB-lite"/>
    </source>
</evidence>
<dbReference type="Proteomes" id="UP000001936">
    <property type="component" value="Plasmid p42d"/>
</dbReference>
<organism evidence="2 3">
    <name type="scientific">Rhizobium etli (strain ATCC 51251 / DSM 11541 / JCM 21823 / NBRC 15573 / CFN 42)</name>
    <dbReference type="NCBI Taxonomy" id="347834"/>
    <lineage>
        <taxon>Bacteria</taxon>
        <taxon>Pseudomonadati</taxon>
        <taxon>Pseudomonadota</taxon>
        <taxon>Alphaproteobacteria</taxon>
        <taxon>Hyphomicrobiales</taxon>
        <taxon>Rhizobiaceae</taxon>
        <taxon>Rhizobium/Agrobacterium group</taxon>
        <taxon>Rhizobium</taxon>
    </lineage>
</organism>
<reference evidence="3" key="2">
    <citation type="journal article" date="2006" name="Proc. Natl. Acad. Sci. U.S.A.">
        <title>The partitioned Rhizobium etli genome: genetic and metabolic redundancy in seven interacting replicons.</title>
        <authorList>
            <person name="Gonzalez V."/>
            <person name="Santamaria R.I."/>
            <person name="Bustos P."/>
            <person name="Hernandez-Gonzalez I."/>
            <person name="Medrano-Soto A."/>
            <person name="Moreno-Hagelsieb G."/>
            <person name="Janga S.C."/>
            <person name="Ramirez M.A."/>
            <person name="Jimenez-Jacinto V."/>
            <person name="Collado-Vides J."/>
            <person name="Davila G."/>
        </authorList>
    </citation>
    <scope>NUCLEOTIDE SEQUENCE [LARGE SCALE GENOMIC DNA]</scope>
    <source>
        <strain evidence="3">ATCC 51251 / DSM 11541 / JCM 21823 / NBRC 15573 / CFN 42</strain>
    </source>
</reference>
<reference evidence="3" key="1">
    <citation type="journal article" date="2003" name="Genome Biol.">
        <title>The mosaic structure of the symbiotic plasmid of Rhizobium etli CFN42 and its relation to other symbiotic genome compartments.</title>
        <authorList>
            <person name="Gonzalez V."/>
            <person name="Bustos P."/>
            <person name="Ramirez-Romero M.A."/>
            <person name="Medrano-Soto A."/>
            <person name="Salgado H."/>
            <person name="Hernandez-Gonzalez I."/>
            <person name="Hernandez-Celis J.C."/>
            <person name="Quintero V."/>
            <person name="Moreno-Hagelsieb G."/>
            <person name="Girard L."/>
            <person name="Rodriguez O."/>
            <person name="Flores M."/>
            <person name="Cevallos M.A."/>
            <person name="Collado-Vides J."/>
            <person name="Romero D."/>
            <person name="Davila G."/>
        </authorList>
    </citation>
    <scope>NUCLEOTIDE SEQUENCE [LARGE SCALE GENOMIC DNA]</scope>
    <source>
        <strain evidence="3">ATCC 51251 / DSM 11541 / JCM 21823 / NBRC 15573 / CFN 42</strain>
    </source>
</reference>